<accession>A0A0G0IK92</accession>
<evidence type="ECO:0000259" key="5">
    <source>
        <dbReference type="Pfam" id="PF00389"/>
    </source>
</evidence>
<dbReference type="PANTHER" id="PTHR10996">
    <property type="entry name" value="2-HYDROXYACID DEHYDROGENASE-RELATED"/>
    <property type="match status" value="1"/>
</dbReference>
<dbReference type="GO" id="GO:0030267">
    <property type="term" value="F:glyoxylate reductase (NADPH) activity"/>
    <property type="evidence" value="ECO:0007669"/>
    <property type="project" value="TreeGrafter"/>
</dbReference>
<dbReference type="InterPro" id="IPR006140">
    <property type="entry name" value="D-isomer_DH_NAD-bd"/>
</dbReference>
<evidence type="ECO:0000313" key="8">
    <source>
        <dbReference type="Proteomes" id="UP000034096"/>
    </source>
</evidence>
<comment type="similarity">
    <text evidence="1 4">Belongs to the D-isomer specific 2-hydroxyacid dehydrogenase family.</text>
</comment>
<evidence type="ECO:0000259" key="6">
    <source>
        <dbReference type="Pfam" id="PF02826"/>
    </source>
</evidence>
<evidence type="ECO:0000256" key="3">
    <source>
        <dbReference type="ARBA" id="ARBA00023027"/>
    </source>
</evidence>
<dbReference type="Proteomes" id="UP000034096">
    <property type="component" value="Unassembled WGS sequence"/>
</dbReference>
<dbReference type="InterPro" id="IPR006139">
    <property type="entry name" value="D-isomer_2_OHA_DH_cat_dom"/>
</dbReference>
<dbReference type="CDD" id="cd05301">
    <property type="entry name" value="GDH"/>
    <property type="match status" value="1"/>
</dbReference>
<dbReference type="EMBL" id="LBUE01000015">
    <property type="protein sequence ID" value="KKQ55718.1"/>
    <property type="molecule type" value="Genomic_DNA"/>
</dbReference>
<dbReference type="InterPro" id="IPR050223">
    <property type="entry name" value="D-isomer_2-hydroxyacid_DH"/>
</dbReference>
<proteinExistence type="inferred from homology"/>
<dbReference type="InterPro" id="IPR029753">
    <property type="entry name" value="D-isomer_DH_CS"/>
</dbReference>
<dbReference type="FunFam" id="3.40.50.720:FF:000203">
    <property type="entry name" value="D-3-phosphoglycerate dehydrogenase (SerA)"/>
    <property type="match status" value="1"/>
</dbReference>
<sequence length="329" mass="36401">MAKIFVSRKFPGTHLDRLQNSGNEVYICEHDRPLSPEEFLERAKGMDAVLSFLTDKIDGEVVDAVGPQMKIFSNYAVGFDNINVPQVSEKNVLIANTPCDEVNEAVAEHAVTLMLSLARRLVEADESTKRGSYRGWEPNIFLGHALRGKTLGIVGLGRIGTMAAKKVKGFDMRVLYNKRSPDPEAEKEFGIEFADLDRLYRESDFISVHVPLTDETRGMIGRDAIGKMKHGVIIVNTARGPIVDEHALVDGLREGKVGGAGLDVFETEPNINPELIGMENVILTPHIASATWEAREKMGQLAVDAILKTLSGEIPENLVNPETWDQRRK</sequence>
<organism evidence="7 8">
    <name type="scientific">Candidatus Woesebacteria bacterium GW2011_GWC1_38_13</name>
    <dbReference type="NCBI Taxonomy" id="1618583"/>
    <lineage>
        <taxon>Bacteria</taxon>
        <taxon>Candidatus Woeseibacteriota</taxon>
    </lineage>
</organism>
<dbReference type="PANTHER" id="PTHR10996:SF283">
    <property type="entry name" value="GLYOXYLATE_HYDROXYPYRUVATE REDUCTASE B"/>
    <property type="match status" value="1"/>
</dbReference>
<comment type="caution">
    <text evidence="7">The sequence shown here is derived from an EMBL/GenBank/DDBJ whole genome shotgun (WGS) entry which is preliminary data.</text>
</comment>
<dbReference type="GO" id="GO:0016618">
    <property type="term" value="F:hydroxypyruvate reductase [NAD(P)H] activity"/>
    <property type="evidence" value="ECO:0007669"/>
    <property type="project" value="TreeGrafter"/>
</dbReference>
<evidence type="ECO:0000256" key="4">
    <source>
        <dbReference type="RuleBase" id="RU003719"/>
    </source>
</evidence>
<evidence type="ECO:0000256" key="2">
    <source>
        <dbReference type="ARBA" id="ARBA00023002"/>
    </source>
</evidence>
<dbReference type="PATRIC" id="fig|1618583.3.peg.666"/>
<gene>
    <name evidence="7" type="ORF">US75_C0015G0014</name>
</gene>
<dbReference type="SUPFAM" id="SSF51735">
    <property type="entry name" value="NAD(P)-binding Rossmann-fold domains"/>
    <property type="match status" value="1"/>
</dbReference>
<protein>
    <submittedName>
        <fullName evidence="7">D-isomer specific 2-hydroxyacid dehydrogenase NAD-binding protein</fullName>
    </submittedName>
</protein>
<keyword evidence="3" id="KW-0520">NAD</keyword>
<dbReference type="Pfam" id="PF00389">
    <property type="entry name" value="2-Hacid_dh"/>
    <property type="match status" value="1"/>
</dbReference>
<dbReference type="InterPro" id="IPR036291">
    <property type="entry name" value="NAD(P)-bd_dom_sf"/>
</dbReference>
<dbReference type="Pfam" id="PF02826">
    <property type="entry name" value="2-Hacid_dh_C"/>
    <property type="match status" value="1"/>
</dbReference>
<dbReference type="Gene3D" id="3.40.50.720">
    <property type="entry name" value="NAD(P)-binding Rossmann-like Domain"/>
    <property type="match status" value="2"/>
</dbReference>
<dbReference type="PROSITE" id="PS00670">
    <property type="entry name" value="D_2_HYDROXYACID_DH_2"/>
    <property type="match status" value="1"/>
</dbReference>
<dbReference type="GO" id="GO:0005829">
    <property type="term" value="C:cytosol"/>
    <property type="evidence" value="ECO:0007669"/>
    <property type="project" value="TreeGrafter"/>
</dbReference>
<name>A0A0G0IK92_9BACT</name>
<dbReference type="AlphaFoldDB" id="A0A0G0IK92"/>
<evidence type="ECO:0000256" key="1">
    <source>
        <dbReference type="ARBA" id="ARBA00005854"/>
    </source>
</evidence>
<dbReference type="GO" id="GO:0051287">
    <property type="term" value="F:NAD binding"/>
    <property type="evidence" value="ECO:0007669"/>
    <property type="project" value="InterPro"/>
</dbReference>
<reference evidence="7 8" key="1">
    <citation type="journal article" date="2015" name="Nature">
        <title>rRNA introns, odd ribosomes, and small enigmatic genomes across a large radiation of phyla.</title>
        <authorList>
            <person name="Brown C.T."/>
            <person name="Hug L.A."/>
            <person name="Thomas B.C."/>
            <person name="Sharon I."/>
            <person name="Castelle C.J."/>
            <person name="Singh A."/>
            <person name="Wilkins M.J."/>
            <person name="Williams K.H."/>
            <person name="Banfield J.F."/>
        </authorList>
    </citation>
    <scope>NUCLEOTIDE SEQUENCE [LARGE SCALE GENOMIC DNA]</scope>
</reference>
<feature type="domain" description="D-isomer specific 2-hydroxyacid dehydrogenase NAD-binding" evidence="6">
    <location>
        <begin position="111"/>
        <end position="288"/>
    </location>
</feature>
<feature type="domain" description="D-isomer specific 2-hydroxyacid dehydrogenase catalytic" evidence="5">
    <location>
        <begin position="13"/>
        <end position="320"/>
    </location>
</feature>
<evidence type="ECO:0000313" key="7">
    <source>
        <dbReference type="EMBL" id="KKQ55718.1"/>
    </source>
</evidence>
<dbReference type="SUPFAM" id="SSF52283">
    <property type="entry name" value="Formate/glycerate dehydrogenase catalytic domain-like"/>
    <property type="match status" value="1"/>
</dbReference>
<keyword evidence="2 4" id="KW-0560">Oxidoreductase</keyword>
<dbReference type="PROSITE" id="PS00671">
    <property type="entry name" value="D_2_HYDROXYACID_DH_3"/>
    <property type="match status" value="1"/>
</dbReference>
<dbReference type="STRING" id="1618583.US75_C0015G0014"/>